<protein>
    <submittedName>
        <fullName evidence="1">HAD-superfamily phosphatase, subfamily IIIC</fullName>
    </submittedName>
</protein>
<dbReference type="InterPro" id="IPR023214">
    <property type="entry name" value="HAD_sf"/>
</dbReference>
<dbReference type="eggNOG" id="COG3882">
    <property type="taxonomic scope" value="Bacteria"/>
</dbReference>
<accession>Q07Z90</accession>
<evidence type="ECO:0000313" key="2">
    <source>
        <dbReference type="Proteomes" id="UP000000684"/>
    </source>
</evidence>
<dbReference type="OrthoDB" id="323926at2"/>
<dbReference type="AlphaFoldDB" id="Q07Z90"/>
<dbReference type="EMBL" id="CP000447">
    <property type="protein sequence ID" value="ABI72674.1"/>
    <property type="molecule type" value="Genomic_DNA"/>
</dbReference>
<dbReference type="HOGENOM" id="CLU_022703_0_0_6"/>
<dbReference type="RefSeq" id="WP_011638283.1">
    <property type="nucleotide sequence ID" value="NC_008345.1"/>
</dbReference>
<dbReference type="GeneID" id="41839446"/>
<proteinExistence type="predicted"/>
<keyword evidence="2" id="KW-1185">Reference proteome</keyword>
<name>Q07Z90_SHEFN</name>
<dbReference type="Gene3D" id="3.40.50.1000">
    <property type="entry name" value="HAD superfamily/HAD-like"/>
    <property type="match status" value="1"/>
</dbReference>
<evidence type="ECO:0000313" key="1">
    <source>
        <dbReference type="EMBL" id="ABI72674.1"/>
    </source>
</evidence>
<dbReference type="SUPFAM" id="SSF56784">
    <property type="entry name" value="HAD-like"/>
    <property type="match status" value="1"/>
</dbReference>
<sequence>MNTIKNNIKLVIWDLDETFWKGTFSEEGIVYQQAHHDLVIELTKRGIVNSICSKNNREEIQSFLTAKGLWDYFVFAEIGWDPKGKAVQSIIKDMALRAENVLFIDDNTGNINEVIFENPNISACEPDIIETLLSSKYLLGKDDNELSRLSQYKILESKREILKDRNLSNFDFLVESQIRVNVIDNIDDNIDRVLELIERTNQLNYTKNRVTKSELFLQLNSDNVSSGVINVIDKYGDYGISGFYLMKDNELIHFLFSCRTMNMGIENWLYKYLGCPKLNVIGDVASKVDESSDVAYITLNENKFSNQVVKRDGRSYLIVGGCDLDQVVHYLSGKNVDTLFNFVNNKNISVHGEHTTFLINELTEDELKELNSLDIYEGFKGNKKLYSNNWDVLIYSPLNDYSRGLYKSKLSNLLIPFDSFSIDWTDVNNFNKLPPHLIGASSTFFDFFKDNYTFKGAIKPTDFYDNLEKLISMFPNKHFMFLTGAEVNINHRVREWELDMHIRHREMNSMLEKLNDSYENVQLIDVRKFVSSETQLTDNIRHYIKPIYSEVAKEICSLSPNDTLKSSNKYYAVFKRFGLRIRNKLKLQVG</sequence>
<gene>
    <name evidence="1" type="ordered locus">Sfri_2835</name>
</gene>
<reference evidence="1 2" key="1">
    <citation type="submission" date="2006-08" db="EMBL/GenBank/DDBJ databases">
        <title>Complete sequence of Shewanella frigidimarina NCIMB 400.</title>
        <authorList>
            <consortium name="US DOE Joint Genome Institute"/>
            <person name="Copeland A."/>
            <person name="Lucas S."/>
            <person name="Lapidus A."/>
            <person name="Barry K."/>
            <person name="Detter J.C."/>
            <person name="Glavina del Rio T."/>
            <person name="Hammon N."/>
            <person name="Israni S."/>
            <person name="Dalin E."/>
            <person name="Tice H."/>
            <person name="Pitluck S."/>
            <person name="Fredrickson J.K."/>
            <person name="Kolker E."/>
            <person name="McCuel L.A."/>
            <person name="DiChristina T."/>
            <person name="Nealson K.H."/>
            <person name="Newman D."/>
            <person name="Tiedje J.M."/>
            <person name="Zhou J."/>
            <person name="Romine M.F."/>
            <person name="Culley D.E."/>
            <person name="Serres M."/>
            <person name="Chertkov O."/>
            <person name="Brettin T."/>
            <person name="Bruce D."/>
            <person name="Han C."/>
            <person name="Tapia R."/>
            <person name="Gilna P."/>
            <person name="Schmutz J."/>
            <person name="Larimer F."/>
            <person name="Land M."/>
            <person name="Hauser L."/>
            <person name="Kyrpides N."/>
            <person name="Mikhailova N."/>
            <person name="Richardson P."/>
        </authorList>
    </citation>
    <scope>NUCLEOTIDE SEQUENCE [LARGE SCALE GENOMIC DNA]</scope>
    <source>
        <strain evidence="1 2">NCIMB 400</strain>
    </source>
</reference>
<dbReference type="InterPro" id="IPR010033">
    <property type="entry name" value="HAD_SF_ppase_IIIC"/>
</dbReference>
<organism evidence="1 2">
    <name type="scientific">Shewanella frigidimarina (strain NCIMB 400)</name>
    <dbReference type="NCBI Taxonomy" id="318167"/>
    <lineage>
        <taxon>Bacteria</taxon>
        <taxon>Pseudomonadati</taxon>
        <taxon>Pseudomonadota</taxon>
        <taxon>Gammaproteobacteria</taxon>
        <taxon>Alteromonadales</taxon>
        <taxon>Shewanellaceae</taxon>
        <taxon>Shewanella</taxon>
    </lineage>
</organism>
<dbReference type="STRING" id="318167.Sfri_2835"/>
<dbReference type="NCBIfam" id="TIGR01681">
    <property type="entry name" value="HAD-SF-IIIC"/>
    <property type="match status" value="1"/>
</dbReference>
<dbReference type="KEGG" id="sfr:Sfri_2835"/>
<dbReference type="Proteomes" id="UP000000684">
    <property type="component" value="Chromosome"/>
</dbReference>
<dbReference type="InterPro" id="IPR036412">
    <property type="entry name" value="HAD-like_sf"/>
</dbReference>